<dbReference type="KEGG" id="csep:CP523_05305"/>
<evidence type="ECO:0000256" key="2">
    <source>
        <dbReference type="SAM" id="Phobius"/>
    </source>
</evidence>
<feature type="compositionally biased region" description="Low complexity" evidence="1">
    <location>
        <begin position="215"/>
        <end position="230"/>
    </location>
</feature>
<proteinExistence type="predicted"/>
<evidence type="ECO:0000313" key="4">
    <source>
        <dbReference type="EMBL" id="USS00495.1"/>
    </source>
</evidence>
<keyword evidence="2" id="KW-1133">Transmembrane helix</keyword>
<dbReference type="Proteomes" id="UP000280586">
    <property type="component" value="Chromosome"/>
</dbReference>
<feature type="compositionally biased region" description="Basic and acidic residues" evidence="1">
    <location>
        <begin position="231"/>
        <end position="243"/>
    </location>
</feature>
<keyword evidence="2" id="KW-0812">Transmembrane</keyword>
<protein>
    <submittedName>
        <fullName evidence="3">Uncharacterized protein</fullName>
    </submittedName>
</protein>
<feature type="region of interest" description="Disordered" evidence="1">
    <location>
        <begin position="164"/>
        <end position="244"/>
    </location>
</feature>
<feature type="transmembrane region" description="Helical" evidence="2">
    <location>
        <begin position="250"/>
        <end position="268"/>
    </location>
</feature>
<organism evidence="3 5">
    <name type="scientific">Clostridium septicum</name>
    <dbReference type="NCBI Taxonomy" id="1504"/>
    <lineage>
        <taxon>Bacteria</taxon>
        <taxon>Bacillati</taxon>
        <taxon>Bacillota</taxon>
        <taxon>Clostridia</taxon>
        <taxon>Eubacteriales</taxon>
        <taxon>Clostridiaceae</taxon>
        <taxon>Clostridium</taxon>
    </lineage>
</organism>
<dbReference type="EMBL" id="CP023671">
    <property type="protein sequence ID" value="AYE33934.1"/>
    <property type="molecule type" value="Genomic_DNA"/>
</dbReference>
<dbReference type="RefSeq" id="WP_066676278.1">
    <property type="nucleotide sequence ID" value="NZ_CABMIZ010000014.1"/>
</dbReference>
<evidence type="ECO:0000256" key="1">
    <source>
        <dbReference type="SAM" id="MobiDB-lite"/>
    </source>
</evidence>
<name>A0A9N7JKI5_CLOSE</name>
<feature type="compositionally biased region" description="Basic and acidic residues" evidence="1">
    <location>
        <begin position="166"/>
        <end position="191"/>
    </location>
</feature>
<dbReference type="GeneID" id="303560097"/>
<reference evidence="4" key="2">
    <citation type="submission" date="2022-06" db="EMBL/GenBank/DDBJ databases">
        <authorList>
            <person name="Holder M.E."/>
            <person name="Ajami N.J."/>
            <person name="Petrosino J.F."/>
        </authorList>
    </citation>
    <scope>NUCLEOTIDE SEQUENCE</scope>
    <source>
        <strain evidence="4">RMA 8861</strain>
    </source>
</reference>
<keyword evidence="2" id="KW-0472">Membrane</keyword>
<accession>A0A9N7JKI5</accession>
<keyword evidence="6" id="KW-1185">Reference proteome</keyword>
<dbReference type="Proteomes" id="UP001055437">
    <property type="component" value="Chromosome"/>
</dbReference>
<evidence type="ECO:0000313" key="6">
    <source>
        <dbReference type="Proteomes" id="UP001055437"/>
    </source>
</evidence>
<evidence type="ECO:0000313" key="3">
    <source>
        <dbReference type="EMBL" id="AYE33934.1"/>
    </source>
</evidence>
<feature type="compositionally biased region" description="Polar residues" evidence="1">
    <location>
        <begin position="197"/>
        <end position="207"/>
    </location>
</feature>
<dbReference type="OrthoDB" id="1938948at2"/>
<dbReference type="AlphaFoldDB" id="A0A9N7JKI5"/>
<sequence>MKRIIKGLAISLVAGVIFLSPVRSVSASTGIVLERVEKEANVVEVSIDNFNYEAKSFQLELKIVGDVTLADLKWSEALNKSVVNKNYIYNKDKNTINIYVTSKENLVEFSKLPVCTLTVNGEANTTYNIVSGKSFKYIYSNKNKEGKIDEIPSDSEVNFNYVYKDNNTEKPDGSEKPDGTEKPDEGEKPSGDENQESDGNLENQGKPENTGGQGNSSENGNSNSNNSSNKSEVKNEDESKDSKGLYTGDIIGAVVAISGVSLAGAYVFRPKRKNESKK</sequence>
<gene>
    <name evidence="3" type="ORF">CP523_05305</name>
    <name evidence="4" type="ORF">NH397_13555</name>
</gene>
<evidence type="ECO:0000313" key="5">
    <source>
        <dbReference type="Proteomes" id="UP000280586"/>
    </source>
</evidence>
<reference evidence="3 5" key="1">
    <citation type="submission" date="2017-09" db="EMBL/GenBank/DDBJ databases">
        <authorList>
            <person name="Thomas P."/>
            <person name="Seyboldt C."/>
        </authorList>
    </citation>
    <scope>NUCLEOTIDE SEQUENCE [LARGE SCALE GENOMIC DNA]</scope>
    <source>
        <strain evidence="3 5">DSM 7534</strain>
    </source>
</reference>
<dbReference type="EMBL" id="CP099799">
    <property type="protein sequence ID" value="USS00495.1"/>
    <property type="molecule type" value="Genomic_DNA"/>
</dbReference>